<dbReference type="WBParaSite" id="SSTP_0000964400.1">
    <property type="protein sequence ID" value="SSTP_0000964400.1"/>
    <property type="gene ID" value="SSTP_0000964400"/>
</dbReference>
<proteinExistence type="predicted"/>
<dbReference type="InterPro" id="IPR039629">
    <property type="entry name" value="R3HDM4"/>
</dbReference>
<dbReference type="WBParaSite" id="TCONS_00005133.p1">
    <property type="protein sequence ID" value="TCONS_00005133.p1"/>
    <property type="gene ID" value="XLOC_003462"/>
</dbReference>
<reference evidence="3" key="1">
    <citation type="submission" date="2015-08" db="UniProtKB">
        <authorList>
            <consortium name="WormBaseParasite"/>
        </authorList>
    </citation>
    <scope>IDENTIFICATION</scope>
</reference>
<name>A0A0K0EJJ8_STRER</name>
<evidence type="ECO:0000259" key="1">
    <source>
        <dbReference type="Pfam" id="PF13902"/>
    </source>
</evidence>
<dbReference type="PANTHER" id="PTHR32019:SF2">
    <property type="entry name" value="R3H DOMAIN-CONTAINING PROTEIN 4"/>
    <property type="match status" value="1"/>
</dbReference>
<dbReference type="STRING" id="6248.A0A0K0EJJ8"/>
<accession>A0A0K0EJJ8</accession>
<dbReference type="Pfam" id="PF13902">
    <property type="entry name" value="R3H-assoc"/>
    <property type="match status" value="1"/>
</dbReference>
<dbReference type="AlphaFoldDB" id="A0A0K0EJJ8"/>
<evidence type="ECO:0000313" key="2">
    <source>
        <dbReference type="Proteomes" id="UP000035681"/>
    </source>
</evidence>
<organism evidence="3">
    <name type="scientific">Strongyloides stercoralis</name>
    <name type="common">Threadworm</name>
    <dbReference type="NCBI Taxonomy" id="6248"/>
    <lineage>
        <taxon>Eukaryota</taxon>
        <taxon>Metazoa</taxon>
        <taxon>Ecdysozoa</taxon>
        <taxon>Nematoda</taxon>
        <taxon>Chromadorea</taxon>
        <taxon>Rhabditida</taxon>
        <taxon>Tylenchina</taxon>
        <taxon>Panagrolaimomorpha</taxon>
        <taxon>Strongyloidoidea</taxon>
        <taxon>Strongyloididae</taxon>
        <taxon>Strongyloides</taxon>
    </lineage>
</organism>
<evidence type="ECO:0000313" key="4">
    <source>
        <dbReference type="WBParaSite" id="TCONS_00005133.p1"/>
    </source>
</evidence>
<protein>
    <submittedName>
        <fullName evidence="3 4">R3H-assoc domain-containing protein</fullName>
    </submittedName>
</protein>
<dbReference type="Proteomes" id="UP000035681">
    <property type="component" value="Unplaced"/>
</dbReference>
<dbReference type="InterPro" id="IPR025952">
    <property type="entry name" value="R3H-assoc_dom"/>
</dbReference>
<evidence type="ECO:0000313" key="3">
    <source>
        <dbReference type="WBParaSite" id="SSTP_0000964400.1"/>
    </source>
</evidence>
<sequence length="316" mass="37149">MVHKRKDETFKLIKVEDEDNYADYLFSDSEENQDITEEDREFRKQLLAAILKTPTNRQKKSYNRAVKNYVGKDVELGTDGVKINNHMGAKKWRRVNNASMMVSLTKEEDIILDGSDIVPSVVTAFSQLFIDPNKMKTWMNFDAKSEEEQREILEALNMHRYNKSLLEEEGFIEISNDDVNIETSSDEYEFPDKVEGNNPVYKAVNCFSRIDRKLRNYLDKQNIPYDFIEQLDEKIRNTFTQNPNAEIMEPMYASEFRRYARAIAQYNFLECLTVADGEKKMIHISNKKSFYIPPYTPIGSYLMMRSSKLTRTRHQQ</sequence>
<keyword evidence="2" id="KW-1185">Reference proteome</keyword>
<feature type="domain" description="R3H-associated N-terminal" evidence="1">
    <location>
        <begin position="84"/>
        <end position="218"/>
    </location>
</feature>
<dbReference type="PANTHER" id="PTHR32019">
    <property type="entry name" value="R3H DOMAIN-CONTAINING PROTEIN 4"/>
    <property type="match status" value="1"/>
</dbReference>